<evidence type="ECO:0000256" key="13">
    <source>
        <dbReference type="SAM" id="MobiDB-lite"/>
    </source>
</evidence>
<dbReference type="SMART" id="SM01246">
    <property type="entry name" value="Josephin"/>
    <property type="match status" value="1"/>
</dbReference>
<evidence type="ECO:0000256" key="10">
    <source>
        <dbReference type="ARBA" id="ARBA00023242"/>
    </source>
</evidence>
<keyword evidence="5" id="KW-0833">Ubl conjugation pathway</keyword>
<dbReference type="Gene3D" id="1.10.287.10">
    <property type="entry name" value="S15/NS1, RNA-binding"/>
    <property type="match status" value="1"/>
</dbReference>
<dbReference type="PROSITE" id="PS50957">
    <property type="entry name" value="JOSEPHIN"/>
    <property type="match status" value="1"/>
</dbReference>
<dbReference type="InterPro" id="IPR006155">
    <property type="entry name" value="Josephin"/>
</dbReference>
<sequence length="307" mass="32919">MHNGASTLGGDDEDDTRTFLYHERQESSLCGQHALNALLIGPYFSPADLAEIAAELDAKEAELMLAAGETIDAMKFLAEDSENVNASGFFSVDVLRLALARFGAIELIPFQKISFSQPSSRGGGEGERDKAAEAAGDLTQELGFLVNRAEHWFALRRVGRRWWNLNSTLERGPEEVGRFYLSAFLEALVAEGYSVFLVRGEGLPERGYPEEGGGHGRRDIGMWYRVSDLVAGGQRRGGDGEGGERGKRGLWGRLTGRGRDVAGEGTTGMGAGGKGGEEGGQAGTTGTEGGSEEEELARVIAMSLEER</sequence>
<evidence type="ECO:0000256" key="7">
    <source>
        <dbReference type="ARBA" id="ARBA00022807"/>
    </source>
</evidence>
<comment type="catalytic activity">
    <reaction evidence="1">
        <text>Thiol-dependent hydrolysis of ester, thioester, amide, peptide and isopeptide bonds formed by the C-terminal Gly of ubiquitin (a 76-residue protein attached to proteins as an intracellular targeting signal).</text>
        <dbReference type="EC" id="3.4.19.12"/>
    </reaction>
</comment>
<proteinExistence type="predicted"/>
<feature type="compositionally biased region" description="Gly residues" evidence="13">
    <location>
        <begin position="265"/>
        <end position="289"/>
    </location>
</feature>
<gene>
    <name evidence="15" type="ORF">NSK_008237</name>
</gene>
<keyword evidence="16" id="KW-1185">Reference proteome</keyword>
<keyword evidence="8" id="KW-0805">Transcription regulation</keyword>
<dbReference type="Pfam" id="PF02099">
    <property type="entry name" value="Josephin"/>
    <property type="match status" value="1"/>
</dbReference>
<dbReference type="GO" id="GO:0016579">
    <property type="term" value="P:protein deubiquitination"/>
    <property type="evidence" value="ECO:0007669"/>
    <property type="project" value="InterPro"/>
</dbReference>
<keyword evidence="10" id="KW-0539">Nucleus</keyword>
<feature type="domain" description="Josephin" evidence="14">
    <location>
        <begin position="17"/>
        <end position="213"/>
    </location>
</feature>
<evidence type="ECO:0000256" key="6">
    <source>
        <dbReference type="ARBA" id="ARBA00022801"/>
    </source>
</evidence>
<dbReference type="GO" id="GO:0005634">
    <property type="term" value="C:nucleus"/>
    <property type="evidence" value="ECO:0007669"/>
    <property type="project" value="UniProtKB-SubCell"/>
</dbReference>
<feature type="active site" evidence="11 12">
    <location>
        <position position="166"/>
    </location>
</feature>
<evidence type="ECO:0000256" key="11">
    <source>
        <dbReference type="PIRSR" id="PIRSR633865-1"/>
    </source>
</evidence>
<keyword evidence="4" id="KW-0645">Protease</keyword>
<dbReference type="PANTHER" id="PTHR14159">
    <property type="entry name" value="ATAXIN-3-RELATED"/>
    <property type="match status" value="1"/>
</dbReference>
<dbReference type="EC" id="3.4.19.12" evidence="3"/>
<dbReference type="AlphaFoldDB" id="A0A4D9CP47"/>
<feature type="active site" evidence="12">
    <location>
        <position position="151"/>
    </location>
</feature>
<evidence type="ECO:0000256" key="12">
    <source>
        <dbReference type="PROSITE-ProRule" id="PRU00331"/>
    </source>
</evidence>
<evidence type="ECO:0000313" key="16">
    <source>
        <dbReference type="Proteomes" id="UP000355283"/>
    </source>
</evidence>
<dbReference type="GO" id="GO:0004843">
    <property type="term" value="F:cysteine-type deubiquitinase activity"/>
    <property type="evidence" value="ECO:0007669"/>
    <property type="project" value="UniProtKB-EC"/>
</dbReference>
<dbReference type="InterPro" id="IPR033865">
    <property type="entry name" value="Ataxin-3"/>
</dbReference>
<organism evidence="15 16">
    <name type="scientific">Nannochloropsis salina CCMP1776</name>
    <dbReference type="NCBI Taxonomy" id="1027361"/>
    <lineage>
        <taxon>Eukaryota</taxon>
        <taxon>Sar</taxon>
        <taxon>Stramenopiles</taxon>
        <taxon>Ochrophyta</taxon>
        <taxon>Eustigmatophyceae</taxon>
        <taxon>Eustigmatales</taxon>
        <taxon>Monodopsidaceae</taxon>
        <taxon>Microchloropsis</taxon>
        <taxon>Microchloropsis salina</taxon>
    </lineage>
</organism>
<evidence type="ECO:0000256" key="1">
    <source>
        <dbReference type="ARBA" id="ARBA00000707"/>
    </source>
</evidence>
<feature type="compositionally biased region" description="Basic and acidic residues" evidence="13">
    <location>
        <begin position="236"/>
        <end position="247"/>
    </location>
</feature>
<evidence type="ECO:0000256" key="2">
    <source>
        <dbReference type="ARBA" id="ARBA00004123"/>
    </source>
</evidence>
<dbReference type="Proteomes" id="UP000355283">
    <property type="component" value="Unassembled WGS sequence"/>
</dbReference>
<dbReference type="PANTHER" id="PTHR14159:SF0">
    <property type="entry name" value="ATAXIN-3-RELATED"/>
    <property type="match status" value="1"/>
</dbReference>
<feature type="active site" evidence="12">
    <location>
        <position position="30"/>
    </location>
</feature>
<feature type="region of interest" description="Disordered" evidence="13">
    <location>
        <begin position="233"/>
        <end position="295"/>
    </location>
</feature>
<evidence type="ECO:0000256" key="3">
    <source>
        <dbReference type="ARBA" id="ARBA00012759"/>
    </source>
</evidence>
<dbReference type="PROSITE" id="PS50330">
    <property type="entry name" value="UIM"/>
    <property type="match status" value="1"/>
</dbReference>
<evidence type="ECO:0000256" key="5">
    <source>
        <dbReference type="ARBA" id="ARBA00022786"/>
    </source>
</evidence>
<comment type="subcellular location">
    <subcellularLocation>
        <location evidence="2">Nucleus</location>
    </subcellularLocation>
</comment>
<keyword evidence="6 12" id="KW-0378">Hydrolase</keyword>
<protein>
    <recommendedName>
        <fullName evidence="3">ubiquitinyl hydrolase 1</fullName>
        <ecNumber evidence="3">3.4.19.12</ecNumber>
    </recommendedName>
</protein>
<dbReference type="GO" id="GO:0006508">
    <property type="term" value="P:proteolysis"/>
    <property type="evidence" value="ECO:0007669"/>
    <property type="project" value="UniProtKB-KW"/>
</dbReference>
<dbReference type="Gene3D" id="3.90.70.40">
    <property type="match status" value="1"/>
</dbReference>
<evidence type="ECO:0000256" key="8">
    <source>
        <dbReference type="ARBA" id="ARBA00023015"/>
    </source>
</evidence>
<dbReference type="InterPro" id="IPR003903">
    <property type="entry name" value="UIM_dom"/>
</dbReference>
<keyword evidence="7" id="KW-0788">Thiol protease</keyword>
<dbReference type="EMBL" id="SDOX01000166">
    <property type="protein sequence ID" value="TFJ80496.1"/>
    <property type="molecule type" value="Genomic_DNA"/>
</dbReference>
<evidence type="ECO:0000259" key="14">
    <source>
        <dbReference type="PROSITE" id="PS50957"/>
    </source>
</evidence>
<evidence type="ECO:0000313" key="15">
    <source>
        <dbReference type="EMBL" id="TFJ80496.1"/>
    </source>
</evidence>
<evidence type="ECO:0000256" key="9">
    <source>
        <dbReference type="ARBA" id="ARBA00023163"/>
    </source>
</evidence>
<feature type="active site" description="Nucleophile" evidence="11">
    <location>
        <position position="30"/>
    </location>
</feature>
<feature type="active site" description="Proton acceptor" evidence="11">
    <location>
        <position position="151"/>
    </location>
</feature>
<evidence type="ECO:0000256" key="4">
    <source>
        <dbReference type="ARBA" id="ARBA00022670"/>
    </source>
</evidence>
<accession>A0A4D9CP47</accession>
<comment type="caution">
    <text evidence="15">The sequence shown here is derived from an EMBL/GenBank/DDBJ whole genome shotgun (WGS) entry which is preliminary data.</text>
</comment>
<keyword evidence="9" id="KW-0804">Transcription</keyword>
<name>A0A4D9CP47_9STRA</name>
<reference evidence="15 16" key="1">
    <citation type="submission" date="2019-01" db="EMBL/GenBank/DDBJ databases">
        <title>Nuclear Genome Assembly of the Microalgal Biofuel strain Nannochloropsis salina CCMP1776.</title>
        <authorList>
            <person name="Hovde B."/>
        </authorList>
    </citation>
    <scope>NUCLEOTIDE SEQUENCE [LARGE SCALE GENOMIC DNA]</scope>
    <source>
        <strain evidence="15 16">CCMP1776</strain>
    </source>
</reference>
<dbReference type="PRINTS" id="PR01233">
    <property type="entry name" value="JOSEPHIN"/>
</dbReference>
<dbReference type="OrthoDB" id="422700at2759"/>